<dbReference type="EMBL" id="JAQYXL010000001">
    <property type="protein sequence ID" value="MEN3228243.1"/>
    <property type="molecule type" value="Genomic_DNA"/>
</dbReference>
<dbReference type="PROSITE" id="PS51826">
    <property type="entry name" value="PSBD"/>
    <property type="match status" value="1"/>
</dbReference>
<keyword evidence="8 11" id="KW-0450">Lipoyl</keyword>
<proteinExistence type="inferred from homology"/>
<dbReference type="InterPro" id="IPR000089">
    <property type="entry name" value="Biotin_lipoyl"/>
</dbReference>
<dbReference type="Gene3D" id="4.10.320.10">
    <property type="entry name" value="E3-binding domain"/>
    <property type="match status" value="1"/>
</dbReference>
<comment type="function">
    <text evidence="1 11">E2 component of the 2-oxoglutarate dehydrogenase (OGDH) complex which catalyzes the second step in the conversion of 2-oxoglutarate to succinyl-CoA and CO(2).</text>
</comment>
<name>A0ABU9ZA74_9HYPH</name>
<feature type="region of interest" description="Disordered" evidence="12">
    <location>
        <begin position="193"/>
        <end position="218"/>
    </location>
</feature>
<evidence type="ECO:0000256" key="7">
    <source>
        <dbReference type="ARBA" id="ARBA00022679"/>
    </source>
</evidence>
<dbReference type="InterPro" id="IPR036625">
    <property type="entry name" value="E3-bd_dom_sf"/>
</dbReference>
<evidence type="ECO:0000256" key="9">
    <source>
        <dbReference type="ARBA" id="ARBA00023315"/>
    </source>
</evidence>
<dbReference type="Pfam" id="PF00364">
    <property type="entry name" value="Biotin_lipoyl"/>
    <property type="match status" value="1"/>
</dbReference>
<feature type="region of interest" description="Disordered" evidence="12">
    <location>
        <begin position="77"/>
        <end position="155"/>
    </location>
</feature>
<dbReference type="InterPro" id="IPR004167">
    <property type="entry name" value="PSBD"/>
</dbReference>
<dbReference type="InterPro" id="IPR001078">
    <property type="entry name" value="2-oxoacid_DH_actylTfrase"/>
</dbReference>
<evidence type="ECO:0000259" key="13">
    <source>
        <dbReference type="PROSITE" id="PS50968"/>
    </source>
</evidence>
<evidence type="ECO:0000256" key="5">
    <source>
        <dbReference type="ARBA" id="ARBA00019511"/>
    </source>
</evidence>
<dbReference type="Gene3D" id="3.30.559.10">
    <property type="entry name" value="Chloramphenicol acetyltransferase-like domain"/>
    <property type="match status" value="1"/>
</dbReference>
<dbReference type="Proteomes" id="UP001404845">
    <property type="component" value="Unassembled WGS sequence"/>
</dbReference>
<dbReference type="SUPFAM" id="SSF47005">
    <property type="entry name" value="Peripheral subunit-binding domain of 2-oxo acid dehydrogenase complex"/>
    <property type="match status" value="1"/>
</dbReference>
<feature type="domain" description="Peripheral subunit-binding (PSBD)" evidence="14">
    <location>
        <begin position="151"/>
        <end position="188"/>
    </location>
</feature>
<comment type="catalytic activity">
    <reaction evidence="10 11">
        <text>N(6)-[(R)-dihydrolipoyl]-L-lysyl-[protein] + succinyl-CoA = N(6)-[(R)-S(8)-succinyldihydrolipoyl]-L-lysyl-[protein] + CoA</text>
        <dbReference type="Rhea" id="RHEA:15213"/>
        <dbReference type="Rhea" id="RHEA-COMP:10475"/>
        <dbReference type="Rhea" id="RHEA-COMP:20092"/>
        <dbReference type="ChEBI" id="CHEBI:57287"/>
        <dbReference type="ChEBI" id="CHEBI:57292"/>
        <dbReference type="ChEBI" id="CHEBI:83100"/>
        <dbReference type="ChEBI" id="CHEBI:83120"/>
        <dbReference type="EC" id="2.3.1.61"/>
    </reaction>
</comment>
<dbReference type="InterPro" id="IPR006255">
    <property type="entry name" value="SucB"/>
</dbReference>
<evidence type="ECO:0000256" key="11">
    <source>
        <dbReference type="RuleBase" id="RU361138"/>
    </source>
</evidence>
<dbReference type="InterPro" id="IPR023213">
    <property type="entry name" value="CAT-like_dom_sf"/>
</dbReference>
<evidence type="ECO:0000313" key="16">
    <source>
        <dbReference type="Proteomes" id="UP001404845"/>
    </source>
</evidence>
<evidence type="ECO:0000256" key="12">
    <source>
        <dbReference type="SAM" id="MobiDB-lite"/>
    </source>
</evidence>
<dbReference type="Pfam" id="PF00198">
    <property type="entry name" value="2-oxoacid_dh"/>
    <property type="match status" value="1"/>
</dbReference>
<comment type="cofactor">
    <cofactor evidence="11">
        <name>(R)-lipoate</name>
        <dbReference type="ChEBI" id="CHEBI:83088"/>
    </cofactor>
    <text evidence="11">Binds 1 lipoyl cofactor covalently.</text>
</comment>
<keyword evidence="6 11" id="KW-0816">Tricarboxylic acid cycle</keyword>
<reference evidence="15 16" key="1">
    <citation type="journal article" date="2023" name="PLoS ONE">
        <title>Complete genome assembly of Hawai'i environmental nontuberculous mycobacteria reveals unexpected co-isolation with methylobacteria.</title>
        <authorList>
            <person name="Hendrix J."/>
            <person name="Epperson L.E."/>
            <person name="Tong E.I."/>
            <person name="Chan Y.L."/>
            <person name="Hasan N.A."/>
            <person name="Dawrs S.N."/>
            <person name="Norton G.J."/>
            <person name="Virdi R."/>
            <person name="Crooks J.L."/>
            <person name="Chan E.D."/>
            <person name="Honda J.R."/>
            <person name="Strong M."/>
        </authorList>
    </citation>
    <scope>NUCLEOTIDE SEQUENCE [LARGE SCALE GENOMIC DNA]</scope>
    <source>
        <strain evidence="15 16">NJH_HI01</strain>
    </source>
</reference>
<feature type="domain" description="Lipoyl-binding" evidence="13">
    <location>
        <begin position="2"/>
        <end position="77"/>
    </location>
</feature>
<dbReference type="SUPFAM" id="SSF51230">
    <property type="entry name" value="Single hybrid motif"/>
    <property type="match status" value="1"/>
</dbReference>
<dbReference type="PROSITE" id="PS00189">
    <property type="entry name" value="LIPOYL"/>
    <property type="match status" value="1"/>
</dbReference>
<evidence type="ECO:0000256" key="3">
    <source>
        <dbReference type="ARBA" id="ARBA00007317"/>
    </source>
</evidence>
<evidence type="ECO:0000256" key="4">
    <source>
        <dbReference type="ARBA" id="ARBA00012945"/>
    </source>
</evidence>
<evidence type="ECO:0000256" key="8">
    <source>
        <dbReference type="ARBA" id="ARBA00022823"/>
    </source>
</evidence>
<comment type="caution">
    <text evidence="15">The sequence shown here is derived from an EMBL/GenBank/DDBJ whole genome shotgun (WGS) entry which is preliminary data.</text>
</comment>
<evidence type="ECO:0000256" key="6">
    <source>
        <dbReference type="ARBA" id="ARBA00022532"/>
    </source>
</evidence>
<dbReference type="InterPro" id="IPR050537">
    <property type="entry name" value="2-oxoacid_dehydrogenase"/>
</dbReference>
<feature type="compositionally biased region" description="Basic and acidic residues" evidence="12">
    <location>
        <begin position="81"/>
        <end position="98"/>
    </location>
</feature>
<feature type="region of interest" description="Disordered" evidence="12">
    <location>
        <begin position="161"/>
        <end position="180"/>
    </location>
</feature>
<dbReference type="InterPro" id="IPR011053">
    <property type="entry name" value="Single_hybrid_motif"/>
</dbReference>
<comment type="pathway">
    <text evidence="2 11">Amino-acid degradation; L-lysine degradation via saccharopine pathway; glutaryl-CoA from L-lysine: step 6/6.</text>
</comment>
<dbReference type="NCBIfam" id="TIGR01347">
    <property type="entry name" value="sucB"/>
    <property type="match status" value="1"/>
</dbReference>
<gene>
    <name evidence="15" type="primary">odhB</name>
    <name evidence="15" type="ORF">PUR21_11440</name>
</gene>
<feature type="compositionally biased region" description="Low complexity" evidence="12">
    <location>
        <begin position="99"/>
        <end position="109"/>
    </location>
</feature>
<dbReference type="Gene3D" id="2.40.50.100">
    <property type="match status" value="1"/>
</dbReference>
<dbReference type="EC" id="2.3.1.61" evidence="4 11"/>
<dbReference type="PANTHER" id="PTHR43416">
    <property type="entry name" value="DIHYDROLIPOYLLYSINE-RESIDUE SUCCINYLTRANSFERASE COMPONENT OF 2-OXOGLUTARATE DEHYDROGENASE COMPLEX, MITOCHONDRIAL-RELATED"/>
    <property type="match status" value="1"/>
</dbReference>
<dbReference type="NCBIfam" id="NF004309">
    <property type="entry name" value="PRK05704.1"/>
    <property type="match status" value="1"/>
</dbReference>
<evidence type="ECO:0000256" key="2">
    <source>
        <dbReference type="ARBA" id="ARBA00005145"/>
    </source>
</evidence>
<dbReference type="PANTHER" id="PTHR43416:SF5">
    <property type="entry name" value="DIHYDROLIPOYLLYSINE-RESIDUE SUCCINYLTRANSFERASE COMPONENT OF 2-OXOGLUTARATE DEHYDROGENASE COMPLEX, MITOCHONDRIAL"/>
    <property type="match status" value="1"/>
</dbReference>
<dbReference type="PROSITE" id="PS50968">
    <property type="entry name" value="BIOTINYL_LIPOYL"/>
    <property type="match status" value="1"/>
</dbReference>
<protein>
    <recommendedName>
        <fullName evidence="5 11">Dihydrolipoyllysine-residue succinyltransferase component of 2-oxoglutarate dehydrogenase complex</fullName>
        <ecNumber evidence="4 11">2.3.1.61</ecNumber>
    </recommendedName>
    <alternativeName>
        <fullName evidence="11">2-oxoglutarate dehydrogenase complex component E2</fullName>
    </alternativeName>
</protein>
<evidence type="ECO:0000313" key="15">
    <source>
        <dbReference type="EMBL" id="MEN3228243.1"/>
    </source>
</evidence>
<dbReference type="Pfam" id="PF02817">
    <property type="entry name" value="E3_binding"/>
    <property type="match status" value="1"/>
</dbReference>
<dbReference type="SUPFAM" id="SSF52777">
    <property type="entry name" value="CoA-dependent acyltransferases"/>
    <property type="match status" value="1"/>
</dbReference>
<dbReference type="InterPro" id="IPR003016">
    <property type="entry name" value="2-oxoA_DH_lipoyl-BS"/>
</dbReference>
<dbReference type="RefSeq" id="WP_183668104.1">
    <property type="nucleotide sequence ID" value="NZ_JACHOS010000008.1"/>
</dbReference>
<evidence type="ECO:0000259" key="14">
    <source>
        <dbReference type="PROSITE" id="PS51826"/>
    </source>
</evidence>
<keyword evidence="7 11" id="KW-0808">Transferase</keyword>
<comment type="similarity">
    <text evidence="3 11">Belongs to the 2-oxoacid dehydrogenase family.</text>
</comment>
<dbReference type="CDD" id="cd06849">
    <property type="entry name" value="lipoyl_domain"/>
    <property type="match status" value="1"/>
</dbReference>
<accession>A0ABU9ZA74</accession>
<keyword evidence="16" id="KW-1185">Reference proteome</keyword>
<feature type="compositionally biased region" description="Basic and acidic residues" evidence="12">
    <location>
        <begin position="110"/>
        <end position="126"/>
    </location>
</feature>
<evidence type="ECO:0000256" key="1">
    <source>
        <dbReference type="ARBA" id="ARBA00004052"/>
    </source>
</evidence>
<dbReference type="GO" id="GO:0004149">
    <property type="term" value="F:dihydrolipoyllysine-residue succinyltransferase activity"/>
    <property type="evidence" value="ECO:0007669"/>
    <property type="project" value="UniProtKB-EC"/>
</dbReference>
<sequence length="447" mass="46857">MATDILVPTLGESVSEATIGRWFKKPGDAVAADEPLVELETDKVTLEVNAPAAGQLGEILVKDGETVEPGAVLGSIVEGGKAAEKGADKGAGKSDAKPAPKSAAPAETKAQSREEKGEGKPAKEEAPAQQSSASYGSHGDAPPAGGRGVDESGPAVAKLARESGIDPASLNGSGKDGRVTKGDMLAAIDRGVAKAPAQETKAPAPPRAPSAPDDAAREERVRMTKLRQTIAKRLKSAQDTAAMLTTFNDVDMGAVMALRSQYKDIFEKKHGTKLGFMGFFTKAVIGALKDVPAVNAEIDGQDLVYKNYYHIGIAVGTDKGLVVPVVRDADDLSIAGIEKKIAGFGKKAREGKLSIDEMQGGTFTITNGGIYGSLMSTPILNAPQSGILGMHRIEERPVVRGGKIEARPMMYLALSYDHRIVDGKEAVTFLVRVKEALEDPARLVLDL</sequence>
<keyword evidence="9 11" id="KW-0012">Acyltransferase</keyword>
<evidence type="ECO:0000256" key="10">
    <source>
        <dbReference type="ARBA" id="ARBA00052761"/>
    </source>
</evidence>
<organism evidence="15 16">
    <name type="scientific">Methylorubrum rhodesianum</name>
    <dbReference type="NCBI Taxonomy" id="29427"/>
    <lineage>
        <taxon>Bacteria</taxon>
        <taxon>Pseudomonadati</taxon>
        <taxon>Pseudomonadota</taxon>
        <taxon>Alphaproteobacteria</taxon>
        <taxon>Hyphomicrobiales</taxon>
        <taxon>Methylobacteriaceae</taxon>
        <taxon>Methylorubrum</taxon>
    </lineage>
</organism>